<feature type="domain" description="LIM zinc-binding" evidence="3">
    <location>
        <begin position="63"/>
        <end position="116"/>
    </location>
</feature>
<organism evidence="4 5">
    <name type="scientific">Candidatus Wallbacteria bacterium HGW-Wallbacteria-1</name>
    <dbReference type="NCBI Taxonomy" id="2013854"/>
    <lineage>
        <taxon>Bacteria</taxon>
        <taxon>Candidatus Walliibacteriota</taxon>
    </lineage>
</organism>
<comment type="caution">
    <text evidence="4">The sequence shown here is derived from an EMBL/GenBank/DDBJ whole genome shotgun (WGS) entry which is preliminary data.</text>
</comment>
<name>A0A2N1PR52_9BACT</name>
<dbReference type="InterPro" id="IPR001781">
    <property type="entry name" value="Znf_LIM"/>
</dbReference>
<evidence type="ECO:0000256" key="2">
    <source>
        <dbReference type="ARBA" id="ARBA00022833"/>
    </source>
</evidence>
<evidence type="ECO:0000313" key="4">
    <source>
        <dbReference type="EMBL" id="PKK90828.1"/>
    </source>
</evidence>
<dbReference type="SMART" id="SM00132">
    <property type="entry name" value="LIM"/>
    <property type="match status" value="2"/>
</dbReference>
<dbReference type="Gene3D" id="2.10.110.10">
    <property type="entry name" value="Cysteine Rich Protein"/>
    <property type="match status" value="2"/>
</dbReference>
<gene>
    <name evidence="4" type="ORF">CVV64_08080</name>
</gene>
<dbReference type="EMBL" id="PGXC01000004">
    <property type="protein sequence ID" value="PKK90828.1"/>
    <property type="molecule type" value="Genomic_DNA"/>
</dbReference>
<protein>
    <recommendedName>
        <fullName evidence="3">LIM zinc-binding domain-containing protein</fullName>
    </recommendedName>
</protein>
<sequence>MLNKNTVYKNFIVIFLILTSLFSITPGTSKTLKCSLCDKVITGKYMQGGNENFHKYCFDKSIKCGYCGLPVKNGIKSLDKSYHIKCVRKLKRCALCNELISGEYVVLGKNPFHRDCLSRLPLCGLCKGPVPPSETVKEKNSVYHSKCLTRTFRCDLCSKPVSGRYMEDSYGRKCCSVHVKNSDQACFVCNWPDTFQMDDGERWICRKCNSSGISDSRTAYALLKTVKEYLRREMGLVMKNPVKLYIADMKTFRGEWGNDWSPGLKGRFTRERSIASYSDGRNEVTSDQMKISVLSHLPKGLLTGVLAHEFFHAWQAENLGENIAREFQEGTAELIANRVMTAFNCGIWAESQARNKVDLYREAFIKYRDLLEETRDYDLLDEINRLSNEQQ</sequence>
<accession>A0A2N1PR52</accession>
<keyword evidence="1" id="KW-0479">Metal-binding</keyword>
<proteinExistence type="predicted"/>
<dbReference type="PANTHER" id="PTHR24209:SF7">
    <property type="entry name" value="PROTEIN DA1-RELATED 2"/>
    <property type="match status" value="1"/>
</dbReference>
<dbReference type="InterPro" id="IPR045218">
    <property type="entry name" value="DA1-like"/>
</dbReference>
<reference evidence="4 5" key="1">
    <citation type="journal article" date="2017" name="ISME J.">
        <title>Potential for microbial H2 and metal transformations associated with novel bacteria and archaea in deep terrestrial subsurface sediments.</title>
        <authorList>
            <person name="Hernsdorf A.W."/>
            <person name="Amano Y."/>
            <person name="Miyakawa K."/>
            <person name="Ise K."/>
            <person name="Suzuki Y."/>
            <person name="Anantharaman K."/>
            <person name="Probst A."/>
            <person name="Burstein D."/>
            <person name="Thomas B.C."/>
            <person name="Banfield J.F."/>
        </authorList>
    </citation>
    <scope>NUCLEOTIDE SEQUENCE [LARGE SCALE GENOMIC DNA]</scope>
    <source>
        <strain evidence="4">HGW-Wallbacteria-1</strain>
    </source>
</reference>
<dbReference type="AlphaFoldDB" id="A0A2N1PR52"/>
<evidence type="ECO:0000259" key="3">
    <source>
        <dbReference type="SMART" id="SM00132"/>
    </source>
</evidence>
<dbReference type="GO" id="GO:0046872">
    <property type="term" value="F:metal ion binding"/>
    <property type="evidence" value="ECO:0007669"/>
    <property type="project" value="UniProtKB-KW"/>
</dbReference>
<dbReference type="Proteomes" id="UP000233256">
    <property type="component" value="Unassembled WGS sequence"/>
</dbReference>
<keyword evidence="2" id="KW-0862">Zinc</keyword>
<feature type="domain" description="LIM zinc-binding" evidence="3">
    <location>
        <begin position="122"/>
        <end position="178"/>
    </location>
</feature>
<dbReference type="PANTHER" id="PTHR24209">
    <property type="entry name" value="PROTEIN DA1-RELATED 2"/>
    <property type="match status" value="1"/>
</dbReference>
<evidence type="ECO:0000313" key="5">
    <source>
        <dbReference type="Proteomes" id="UP000233256"/>
    </source>
</evidence>
<evidence type="ECO:0000256" key="1">
    <source>
        <dbReference type="ARBA" id="ARBA00022723"/>
    </source>
</evidence>